<dbReference type="GO" id="GO:0015628">
    <property type="term" value="P:protein secretion by the type II secretion system"/>
    <property type="evidence" value="ECO:0007669"/>
    <property type="project" value="InterPro"/>
</dbReference>
<dbReference type="InterPro" id="IPR045584">
    <property type="entry name" value="Pilin-like"/>
</dbReference>
<dbReference type="Pfam" id="PF07963">
    <property type="entry name" value="N_methyl"/>
    <property type="match status" value="1"/>
</dbReference>
<keyword evidence="4 6" id="KW-1133">Transmembrane helix</keyword>
<evidence type="ECO:0000313" key="7">
    <source>
        <dbReference type="EMBL" id="KKS43956.1"/>
    </source>
</evidence>
<dbReference type="GO" id="GO:0015627">
    <property type="term" value="C:type II protein secretion system complex"/>
    <property type="evidence" value="ECO:0007669"/>
    <property type="project" value="InterPro"/>
</dbReference>
<name>A0A0G1BC69_9BACT</name>
<evidence type="ECO:0000256" key="3">
    <source>
        <dbReference type="ARBA" id="ARBA00022692"/>
    </source>
</evidence>
<dbReference type="GO" id="GO:0016020">
    <property type="term" value="C:membrane"/>
    <property type="evidence" value="ECO:0007669"/>
    <property type="project" value="UniProtKB-SubCell"/>
</dbReference>
<keyword evidence="3 6" id="KW-0812">Transmembrane</keyword>
<sequence>MKKGGFTLVEMLVVIAIVGILSAAVLASLGPARNRAKDARIISGLGQLRSIAEILYDGDYAAVVIGQADIAKIAADITNNQGGVTITLSANTLTFAAESSLAGGGFYCVDSAGTAKNYTVNPDTSAGLCP</sequence>
<protein>
    <submittedName>
        <fullName evidence="7">Uncharacterized protein</fullName>
    </submittedName>
</protein>
<proteinExistence type="predicted"/>
<dbReference type="InterPro" id="IPR002416">
    <property type="entry name" value="T2SS_protein-GspH"/>
</dbReference>
<dbReference type="SUPFAM" id="SSF54523">
    <property type="entry name" value="Pili subunits"/>
    <property type="match status" value="1"/>
</dbReference>
<dbReference type="Proteomes" id="UP000033986">
    <property type="component" value="Unassembled WGS sequence"/>
</dbReference>
<dbReference type="NCBIfam" id="TIGR02532">
    <property type="entry name" value="IV_pilin_GFxxxE"/>
    <property type="match status" value="1"/>
</dbReference>
<comment type="caution">
    <text evidence="7">The sequence shown here is derived from an EMBL/GenBank/DDBJ whole genome shotgun (WGS) entry which is preliminary data.</text>
</comment>
<dbReference type="PRINTS" id="PR00885">
    <property type="entry name" value="BCTERIALGSPH"/>
</dbReference>
<keyword evidence="2" id="KW-0488">Methylation</keyword>
<evidence type="ECO:0000256" key="6">
    <source>
        <dbReference type="SAM" id="Phobius"/>
    </source>
</evidence>
<comment type="subcellular location">
    <subcellularLocation>
        <location evidence="1">Membrane</location>
        <topology evidence="1">Single-pass membrane protein</topology>
    </subcellularLocation>
</comment>
<feature type="transmembrane region" description="Helical" evidence="6">
    <location>
        <begin position="6"/>
        <end position="30"/>
    </location>
</feature>
<organism evidence="7 8">
    <name type="scientific">Candidatus Azambacteria bacterium GW2011_GWB1_42_17</name>
    <dbReference type="NCBI Taxonomy" id="1618615"/>
    <lineage>
        <taxon>Bacteria</taxon>
        <taxon>Candidatus Azamiibacteriota</taxon>
    </lineage>
</organism>
<dbReference type="PROSITE" id="PS00409">
    <property type="entry name" value="PROKAR_NTER_METHYL"/>
    <property type="match status" value="1"/>
</dbReference>
<evidence type="ECO:0000256" key="2">
    <source>
        <dbReference type="ARBA" id="ARBA00022481"/>
    </source>
</evidence>
<evidence type="ECO:0000256" key="1">
    <source>
        <dbReference type="ARBA" id="ARBA00004167"/>
    </source>
</evidence>
<dbReference type="AlphaFoldDB" id="A0A0G1BC69"/>
<evidence type="ECO:0000256" key="5">
    <source>
        <dbReference type="ARBA" id="ARBA00023136"/>
    </source>
</evidence>
<keyword evidence="5 6" id="KW-0472">Membrane</keyword>
<dbReference type="Gene3D" id="3.30.700.10">
    <property type="entry name" value="Glycoprotein, Type 4 Pilin"/>
    <property type="match status" value="1"/>
</dbReference>
<reference evidence="7 8" key="1">
    <citation type="journal article" date="2015" name="Nature">
        <title>rRNA introns, odd ribosomes, and small enigmatic genomes across a large radiation of phyla.</title>
        <authorList>
            <person name="Brown C.T."/>
            <person name="Hug L.A."/>
            <person name="Thomas B.C."/>
            <person name="Sharon I."/>
            <person name="Castelle C.J."/>
            <person name="Singh A."/>
            <person name="Wilkins M.J."/>
            <person name="Williams K.H."/>
            <person name="Banfield J.F."/>
        </authorList>
    </citation>
    <scope>NUCLEOTIDE SEQUENCE [LARGE SCALE GENOMIC DNA]</scope>
</reference>
<gene>
    <name evidence="7" type="ORF">UV07_C0018G0011</name>
</gene>
<accession>A0A0G1BC69</accession>
<dbReference type="InterPro" id="IPR012902">
    <property type="entry name" value="N_methyl_site"/>
</dbReference>
<evidence type="ECO:0000313" key="8">
    <source>
        <dbReference type="Proteomes" id="UP000033986"/>
    </source>
</evidence>
<evidence type="ECO:0000256" key="4">
    <source>
        <dbReference type="ARBA" id="ARBA00022989"/>
    </source>
</evidence>
<dbReference type="EMBL" id="LCDB01000018">
    <property type="protein sequence ID" value="KKS43956.1"/>
    <property type="molecule type" value="Genomic_DNA"/>
</dbReference>